<feature type="compositionally biased region" description="Pro residues" evidence="8">
    <location>
        <begin position="682"/>
        <end position="700"/>
    </location>
</feature>
<dbReference type="Pfam" id="PF14244">
    <property type="entry name" value="Retrotran_gag_3"/>
    <property type="match status" value="1"/>
</dbReference>
<dbReference type="SUPFAM" id="SSF56672">
    <property type="entry name" value="DNA/RNA polymerases"/>
    <property type="match status" value="1"/>
</dbReference>
<evidence type="ECO:0000256" key="6">
    <source>
        <dbReference type="PROSITE-ProRule" id="PRU01161"/>
    </source>
</evidence>
<comment type="similarity">
    <text evidence="1 7">Belongs to the patatin family.</text>
</comment>
<reference evidence="11" key="1">
    <citation type="submission" date="2018-02" db="EMBL/GenBank/DDBJ databases">
        <authorList>
            <person name="Cohen D.B."/>
            <person name="Kent A.D."/>
        </authorList>
    </citation>
    <scope>NUCLEOTIDE SEQUENCE</scope>
</reference>
<evidence type="ECO:0000256" key="1">
    <source>
        <dbReference type="ARBA" id="ARBA00010240"/>
    </source>
</evidence>
<dbReference type="InterPro" id="IPR002641">
    <property type="entry name" value="PNPLA_dom"/>
</dbReference>
<dbReference type="Pfam" id="PF03732">
    <property type="entry name" value="Retrotrans_gag"/>
    <property type="match status" value="1"/>
</dbReference>
<dbReference type="InterPro" id="IPR005162">
    <property type="entry name" value="Retrotrans_gag_dom"/>
</dbReference>
<feature type="region of interest" description="Disordered" evidence="8">
    <location>
        <begin position="671"/>
        <end position="705"/>
    </location>
</feature>
<evidence type="ECO:0000313" key="11">
    <source>
        <dbReference type="EMBL" id="SPC92099.1"/>
    </source>
</evidence>
<dbReference type="GO" id="GO:0003676">
    <property type="term" value="F:nucleic acid binding"/>
    <property type="evidence" value="ECO:0007669"/>
    <property type="project" value="InterPro"/>
</dbReference>
<dbReference type="PROSITE" id="PS51635">
    <property type="entry name" value="PNPLA"/>
    <property type="match status" value="3"/>
</dbReference>
<evidence type="ECO:0000256" key="3">
    <source>
        <dbReference type="ARBA" id="ARBA00022963"/>
    </source>
</evidence>
<dbReference type="InterPro" id="IPR016035">
    <property type="entry name" value="Acyl_Trfase/lysoPLipase"/>
</dbReference>
<feature type="compositionally biased region" description="Polar residues" evidence="8">
    <location>
        <begin position="978"/>
        <end position="990"/>
    </location>
</feature>
<keyword evidence="2" id="KW-0645">Protease</keyword>
<dbReference type="EC" id="3.1.1.-" evidence="7"/>
<evidence type="ECO:0000256" key="5">
    <source>
        <dbReference type="PROSITE-ProRule" id="PRU00047"/>
    </source>
</evidence>
<keyword evidence="6 7" id="KW-0378">Hydrolase</keyword>
<feature type="short sequence motif" description="GXSXG" evidence="6">
    <location>
        <begin position="398"/>
        <end position="402"/>
    </location>
</feature>
<feature type="domain" description="PNPLA" evidence="10">
    <location>
        <begin position="1723"/>
        <end position="1934"/>
    </location>
</feature>
<keyword evidence="2" id="KW-0064">Aspartyl protease</keyword>
<keyword evidence="5" id="KW-0863">Zinc-finger</keyword>
<feature type="active site" description="Proton acceptor" evidence="6">
    <location>
        <position position="1923"/>
    </location>
</feature>
<gene>
    <name evidence="11" type="ORF">FSB_LOCUS19981</name>
</gene>
<accession>A0A2N9FYL4</accession>
<dbReference type="GO" id="GO:0016042">
    <property type="term" value="P:lipid catabolic process"/>
    <property type="evidence" value="ECO:0007669"/>
    <property type="project" value="UniProtKB-UniRule"/>
</dbReference>
<feature type="short sequence motif" description="GXGXXG" evidence="6">
    <location>
        <begin position="1727"/>
        <end position="1732"/>
    </location>
</feature>
<dbReference type="Gene3D" id="3.40.1090.10">
    <property type="entry name" value="Cytosolic phospholipase A2 catalytic domain"/>
    <property type="match status" value="4"/>
</dbReference>
<feature type="domain" description="CCHC-type" evidence="9">
    <location>
        <begin position="934"/>
        <end position="948"/>
    </location>
</feature>
<feature type="active site" description="Nucleophile" evidence="6">
    <location>
        <position position="1767"/>
    </location>
</feature>
<feature type="domain" description="PNPLA" evidence="10">
    <location>
        <begin position="356"/>
        <end position="531"/>
    </location>
</feature>
<feature type="short sequence motif" description="GXSXG" evidence="6">
    <location>
        <begin position="1765"/>
        <end position="1769"/>
    </location>
</feature>
<dbReference type="GO" id="GO:0047372">
    <property type="term" value="F:monoacylglycerol lipase activity"/>
    <property type="evidence" value="ECO:0007669"/>
    <property type="project" value="TreeGrafter"/>
</dbReference>
<evidence type="ECO:0000256" key="2">
    <source>
        <dbReference type="ARBA" id="ARBA00022750"/>
    </source>
</evidence>
<dbReference type="InterPro" id="IPR029472">
    <property type="entry name" value="Copia-like_N"/>
</dbReference>
<name>A0A2N9FYL4_FAGSY</name>
<evidence type="ECO:0000256" key="8">
    <source>
        <dbReference type="SAM" id="MobiDB-lite"/>
    </source>
</evidence>
<evidence type="ECO:0000259" key="10">
    <source>
        <dbReference type="PROSITE" id="PS51635"/>
    </source>
</evidence>
<dbReference type="GO" id="GO:0008270">
    <property type="term" value="F:zinc ion binding"/>
    <property type="evidence" value="ECO:0007669"/>
    <property type="project" value="UniProtKB-KW"/>
</dbReference>
<feature type="short sequence motif" description="DGA/G" evidence="6">
    <location>
        <begin position="518"/>
        <end position="520"/>
    </location>
</feature>
<keyword evidence="5" id="KW-0862">Zinc</keyword>
<dbReference type="GO" id="GO:0004190">
    <property type="term" value="F:aspartic-type endopeptidase activity"/>
    <property type="evidence" value="ECO:0007669"/>
    <property type="project" value="UniProtKB-KW"/>
</dbReference>
<feature type="short sequence motif" description="DGA/G" evidence="6">
    <location>
        <begin position="105"/>
        <end position="107"/>
    </location>
</feature>
<dbReference type="CDD" id="cd09272">
    <property type="entry name" value="RNase_HI_RT_Ty1"/>
    <property type="match status" value="1"/>
</dbReference>
<feature type="active site" description="Nucleophile" evidence="6">
    <location>
        <position position="400"/>
    </location>
</feature>
<comment type="domain">
    <text evidence="7">The nitrogen atoms of the two glycine residues in the GGXR motif define the oxyanion hole, and stabilize the oxyanion that forms during the nucleophilic attack by the catalytic serine during substrate cleavage.</text>
</comment>
<evidence type="ECO:0000256" key="7">
    <source>
        <dbReference type="RuleBase" id="RU361262"/>
    </source>
</evidence>
<keyword evidence="3 6" id="KW-0442">Lipid degradation</keyword>
<dbReference type="InterPro" id="IPR013103">
    <property type="entry name" value="RVT_2"/>
</dbReference>
<sequence length="1934" mass="213702">MPRFLAAALRTRPKYDGKYLRSLTNGLLGDLTLKETLTEVIIPAFDIKHLQPVIFSTNDAKQQDLKNARLADICIGTSAAPTYLPAHYFETKDAEGNTRSFDLIDGGVAANNPTMMAISQIWKELLKRNELHSKESIECNRMLVLSLGTGAAKHESKYTAARASEWGLFKWMYDNGATPLLDVYGDASSDMVDFHVSTFFQAIDSKTSYLRIQDDTLTGDASSVDIATPENLQKLVEIGKELLKKPVSRVNLDTGSFEEIKNEDNGSTSGNDGLMSLKVRVMGLHQPDGSELVEISLIMRSTNAFMLVSVSSMNGIDPQLMRLHYLGRWGLARKREERGIIEMATGFAKGKMVALLSIDGGGIRGIIPGTLLGFLESKLQELDGPNARIADYFDVIAGTSTGGLVTAMLTAPNKDNRPMYAAKDINNFYLEHTPKIFPQSNYSAKADQTRPIALSRCHPFGVAFHWQKENVRAKLNDLKNAKLSDICIGTSAAPTFLPAHYFETKDAKGNTRSFDLIDGGVAANNPTMMAISHIRKEILLQNTELPDIKPMEYSERMLVLSLGTGEAKHEEKYTAAKASKWGLFSWVFDNGATPLLDVYGDASSDMVDFHVSTLFQAIGCKDNYLRIQDDTLTGDSSSVDIATTENLQRLVEVGKELLKKRVSRVNLDTGKFEEIEGEDPSPRPPWLLHPPPTPHLPPPTSNVSSPYTLHPSDSPSLILVSGLLTGDNFPKWQKAMTRALNAKNKLSFVDGSLPTPDPTSPEYKQWNQTKDMVLTWILNSISPSLANSLEYHTNPREVWIDLQSRFSHGNNARLYHLKRELSSLQQNTTSIHEYYNQIKQIWDELSHLHNHTDLKDFQQQADDERVFQFLLGLNDSFAQLRTQILAMEPLPPITKVFSILFQEEQQRLLHIRPLPTDSLAFAAANSSTSRPNHRCTECGKTGHTRDRCWRVIGYPSGRDPRSKPRPSLLGKPPPSLTPVANQASFSSDSSPVPGLTPELYQKLLDLLNPTPISSNFVGNVASSLSSFDTHRDWVVDSGASAHMCHDRRLFSALQPPPPSLSVKLPNGHTLSIMGIGYCILSPTLILTNDPQSTRLIGAGDLCNGLYVYRPNNVLALSVQPTANKDLWHRRLDIPSPSIPILPLPVPEPILSLPEPILPTSSSPPSTATTDSPPPPSTSLRPRRTTSRPAYLQDYVCPTLHVGPTASSLTTSTSGTAHPLSAFLSYSRFSSSHLIFLHALTSSVEPSCYSTALRHSHWREAMSTELRALEANSTWTLEPLPPGKKPIGCKWVFKTKLRADGSIERYKARLVAKGYTQVEGLDYHETFAPVAKMTTVRCLLAVAAAQQWIIHQLDVNNAFLHGDLDEEVYMIPPPGYCPKGETRVCRLRKSLYGLKQASRNWFFKLTTVLLDAGFTQSQADHSLFTLVQTTSITVVLVYVDDILVAGNDLSQIETFKHALSTNFKTKDLGPLKYFLGLEVARSHKGIFLNQRKYALDILNDSGQLGARIAPFPMEQNLKLTNQDGDLLPDPSAYRRLVGRLIYLTITRPDIVFAVNILSQFMHAPRLPHMQAATRVLRYIKGTPGQGILFPSSNTLHVTAYTDSDWASCPTTRRSTTGYFIQLGTSPISWRTKKQTTVARSSAEAEYRAMAVTTCELTWLKQLLADFGISHPEPFSLHCDNQSALHIAHNPVFHERTKHIEIDCHIIRDKIRSGLLTAGKMVTVLSIDGGGIRGIIPGTLLGFLESKLQELDGPNARIADYFDVIAGTSTGGLVTAMLTAPDKDNRPMYAAKDINNFYLEHTPKIFPQSSHKSFVSSVTNLFGANLIGAVMGPKYDGKYLRSLIDGLLGNLTLNQTLTNVIIPTFDIKLLQPVIFSTNDAKLNDLKNARLADICVSTSVAPTFLPAHYFQTKDAKGNTHSFNLIDGGVTANNPVSG</sequence>
<feature type="short sequence motif" description="DGA/G" evidence="6">
    <location>
        <begin position="1923"/>
        <end position="1925"/>
    </location>
</feature>
<evidence type="ECO:0000259" key="9">
    <source>
        <dbReference type="PROSITE" id="PS50158"/>
    </source>
</evidence>
<feature type="active site" description="Proton acceptor" evidence="6">
    <location>
        <position position="518"/>
    </location>
</feature>
<comment type="caution">
    <text evidence="6">Lacks conserved residue(s) required for the propagation of feature annotation.</text>
</comment>
<dbReference type="Pfam" id="PF22936">
    <property type="entry name" value="Pol_BBD"/>
    <property type="match status" value="1"/>
</dbReference>
<feature type="region of interest" description="Disordered" evidence="8">
    <location>
        <begin position="953"/>
        <end position="992"/>
    </location>
</feature>
<dbReference type="GO" id="GO:0004620">
    <property type="term" value="F:phospholipase activity"/>
    <property type="evidence" value="ECO:0007669"/>
    <property type="project" value="TreeGrafter"/>
</dbReference>
<keyword evidence="5" id="KW-0479">Metal-binding</keyword>
<dbReference type="PROSITE" id="PS50158">
    <property type="entry name" value="ZF_CCHC"/>
    <property type="match status" value="1"/>
</dbReference>
<dbReference type="PANTHER" id="PTHR32176:SF99">
    <property type="entry name" value="PATATIN"/>
    <property type="match status" value="1"/>
</dbReference>
<dbReference type="Pfam" id="PF01734">
    <property type="entry name" value="Patatin"/>
    <property type="match status" value="3"/>
</dbReference>
<proteinExistence type="inferred from homology"/>
<dbReference type="InterPro" id="IPR001878">
    <property type="entry name" value="Znf_CCHC"/>
</dbReference>
<feature type="short sequence motif" description="GXGXXG" evidence="6">
    <location>
        <begin position="360"/>
        <end position="365"/>
    </location>
</feature>
<protein>
    <recommendedName>
        <fullName evidence="7">Patatin</fullName>
        <ecNumber evidence="7">3.1.1.-</ecNumber>
    </recommendedName>
</protein>
<dbReference type="SUPFAM" id="SSF52151">
    <property type="entry name" value="FabD/lysophospholipase-like"/>
    <property type="match status" value="3"/>
</dbReference>
<dbReference type="InterPro" id="IPR043502">
    <property type="entry name" value="DNA/RNA_pol_sf"/>
</dbReference>
<dbReference type="EMBL" id="OIVN01001280">
    <property type="protein sequence ID" value="SPC92099.1"/>
    <property type="molecule type" value="Genomic_DNA"/>
</dbReference>
<dbReference type="PANTHER" id="PTHR32176">
    <property type="entry name" value="XYLOSE ISOMERASE"/>
    <property type="match status" value="1"/>
</dbReference>
<feature type="region of interest" description="Disordered" evidence="8">
    <location>
        <begin position="1152"/>
        <end position="1184"/>
    </location>
</feature>
<evidence type="ECO:0000256" key="4">
    <source>
        <dbReference type="ARBA" id="ARBA00023098"/>
    </source>
</evidence>
<dbReference type="InterPro" id="IPR054722">
    <property type="entry name" value="PolX-like_BBD"/>
</dbReference>
<dbReference type="Pfam" id="PF07727">
    <property type="entry name" value="RVT_2"/>
    <property type="match status" value="1"/>
</dbReference>
<keyword evidence="4 6" id="KW-0443">Lipid metabolism</keyword>
<comment type="function">
    <text evidence="7">Lipolytic acyl hydrolase (LAH).</text>
</comment>
<feature type="domain" description="PNPLA" evidence="10">
    <location>
        <begin position="1"/>
        <end position="118"/>
    </location>
</feature>
<organism evidence="11">
    <name type="scientific">Fagus sylvatica</name>
    <name type="common">Beechnut</name>
    <dbReference type="NCBI Taxonomy" id="28930"/>
    <lineage>
        <taxon>Eukaryota</taxon>
        <taxon>Viridiplantae</taxon>
        <taxon>Streptophyta</taxon>
        <taxon>Embryophyta</taxon>
        <taxon>Tracheophyta</taxon>
        <taxon>Spermatophyta</taxon>
        <taxon>Magnoliopsida</taxon>
        <taxon>eudicotyledons</taxon>
        <taxon>Gunneridae</taxon>
        <taxon>Pentapetalae</taxon>
        <taxon>rosids</taxon>
        <taxon>fabids</taxon>
        <taxon>Fagales</taxon>
        <taxon>Fagaceae</taxon>
        <taxon>Fagus</taxon>
    </lineage>
</organism>
<feature type="compositionally biased region" description="Low complexity" evidence="8">
    <location>
        <begin position="1152"/>
        <end position="1170"/>
    </location>
</feature>